<dbReference type="GO" id="GO:0045171">
    <property type="term" value="C:intercellular bridge"/>
    <property type="evidence" value="ECO:0007669"/>
    <property type="project" value="TreeGrafter"/>
</dbReference>
<sequence length="253" mass="29262">MAEIQDRGDLRDMEVWNGFISGGGLAAEEEVLLDWKPGDPVTPQYVLMLPGYTDGEDTTHQAVYLFFLFFYCDTFFSLLLLVMCTDYLCSPEDNVYNISFSRFKIRDLEGGSVILDLKRRCSTGDVIELDAGRFIQYHFSPTFLNLREIGATLEFTVGGKAVNKFRLIERHYFRDLLLKTFDFEIGFCIPYSRNTCEHIYCLPDLDSHTIEDMISHPFETRSDSFYFANNTLIMHHKAEYSFSQGLELNENQT</sequence>
<keyword evidence="5" id="KW-0472">Membrane</keyword>
<evidence type="ECO:0000256" key="4">
    <source>
        <dbReference type="ARBA" id="ARBA00023121"/>
    </source>
</evidence>
<feature type="transmembrane region" description="Helical" evidence="5">
    <location>
        <begin position="62"/>
        <end position="83"/>
    </location>
</feature>
<evidence type="ECO:0000256" key="2">
    <source>
        <dbReference type="ARBA" id="ARBA00022448"/>
    </source>
</evidence>
<evidence type="ECO:0000256" key="3">
    <source>
        <dbReference type="ARBA" id="ARBA00022927"/>
    </source>
</evidence>
<reference evidence="7" key="2">
    <citation type="submission" date="2025-09" db="UniProtKB">
        <authorList>
            <consortium name="Ensembl"/>
        </authorList>
    </citation>
    <scope>IDENTIFICATION</scope>
</reference>
<dbReference type="Proteomes" id="UP000472270">
    <property type="component" value="Unassembled WGS sequence"/>
</dbReference>
<dbReference type="GO" id="GO:1900186">
    <property type="term" value="P:negative regulation of clathrin-dependent endocytosis"/>
    <property type="evidence" value="ECO:0007669"/>
    <property type="project" value="TreeGrafter"/>
</dbReference>
<evidence type="ECO:0000259" key="6">
    <source>
        <dbReference type="Pfam" id="PF05351"/>
    </source>
</evidence>
<gene>
    <name evidence="7" type="primary">LOC107730769</name>
</gene>
<organism evidence="7 8">
    <name type="scientific">Sinocyclocheilus rhinocerous</name>
    <dbReference type="NCBI Taxonomy" id="307959"/>
    <lineage>
        <taxon>Eukaryota</taxon>
        <taxon>Metazoa</taxon>
        <taxon>Chordata</taxon>
        <taxon>Craniata</taxon>
        <taxon>Vertebrata</taxon>
        <taxon>Euteleostomi</taxon>
        <taxon>Actinopterygii</taxon>
        <taxon>Neopterygii</taxon>
        <taxon>Teleostei</taxon>
        <taxon>Ostariophysi</taxon>
        <taxon>Cypriniformes</taxon>
        <taxon>Cyprinidae</taxon>
        <taxon>Cyprininae</taxon>
        <taxon>Sinocyclocheilus</taxon>
    </lineage>
</organism>
<dbReference type="GO" id="GO:0000922">
    <property type="term" value="C:spindle pole"/>
    <property type="evidence" value="ECO:0007669"/>
    <property type="project" value="TreeGrafter"/>
</dbReference>
<dbReference type="Gene3D" id="2.70.50.40">
    <property type="entry name" value="GMP phosphodiesterase, delta subunit"/>
    <property type="match status" value="1"/>
</dbReference>
<keyword evidence="5" id="KW-0812">Transmembrane</keyword>
<dbReference type="InterPro" id="IPR037036">
    <property type="entry name" value="PDED_dom_sf"/>
</dbReference>
<dbReference type="GO" id="GO:0008289">
    <property type="term" value="F:lipid binding"/>
    <property type="evidence" value="ECO:0007669"/>
    <property type="project" value="UniProtKB-KW"/>
</dbReference>
<dbReference type="GO" id="GO:0005813">
    <property type="term" value="C:centrosome"/>
    <property type="evidence" value="ECO:0007669"/>
    <property type="project" value="TreeGrafter"/>
</dbReference>
<dbReference type="GO" id="GO:0042953">
    <property type="term" value="P:lipoprotein transport"/>
    <property type="evidence" value="ECO:0007669"/>
    <property type="project" value="TreeGrafter"/>
</dbReference>
<dbReference type="InterPro" id="IPR051519">
    <property type="entry name" value="PDE6D_unc-119_myristoyl-bd"/>
</dbReference>
<feature type="domain" description="GMP phosphodiesterase delta subunit" evidence="6">
    <location>
        <begin position="92"/>
        <end position="242"/>
    </location>
</feature>
<evidence type="ECO:0000313" key="8">
    <source>
        <dbReference type="Proteomes" id="UP000472270"/>
    </source>
</evidence>
<name>A0A673GZX2_9TELE</name>
<keyword evidence="4" id="KW-0446">Lipid-binding</keyword>
<evidence type="ECO:0000256" key="5">
    <source>
        <dbReference type="SAM" id="Phobius"/>
    </source>
</evidence>
<dbReference type="PANTHER" id="PTHR12951:SF6">
    <property type="entry name" value="PROTEIN UNC-119 HOMOLOG B"/>
    <property type="match status" value="1"/>
</dbReference>
<comment type="similarity">
    <text evidence="1">Belongs to the PDE6D/unc-119 family.</text>
</comment>
<dbReference type="InterPro" id="IPR008015">
    <property type="entry name" value="PDED_dom"/>
</dbReference>
<dbReference type="InterPro" id="IPR014756">
    <property type="entry name" value="Ig_E-set"/>
</dbReference>
<dbReference type="GO" id="GO:0051233">
    <property type="term" value="C:spindle midzone"/>
    <property type="evidence" value="ECO:0007669"/>
    <property type="project" value="TreeGrafter"/>
</dbReference>
<keyword evidence="8" id="KW-1185">Reference proteome</keyword>
<keyword evidence="3" id="KW-0653">Protein transport</keyword>
<accession>A0A673GZX2</accession>
<proteinExistence type="inferred from homology"/>
<dbReference type="FunFam" id="2.70.50.40:FF:000003">
    <property type="entry name" value="UNC119 homologue, putative"/>
    <property type="match status" value="1"/>
</dbReference>
<dbReference type="Pfam" id="PF05351">
    <property type="entry name" value="GMP_PDE_delta"/>
    <property type="match status" value="1"/>
</dbReference>
<protein>
    <submittedName>
        <fullName evidence="7">Protein unc-119 homolog B-B-like</fullName>
    </submittedName>
</protein>
<dbReference type="GO" id="GO:0007399">
    <property type="term" value="P:nervous system development"/>
    <property type="evidence" value="ECO:0007669"/>
    <property type="project" value="TreeGrafter"/>
</dbReference>
<keyword evidence="5" id="KW-1133">Transmembrane helix</keyword>
<dbReference type="PANTHER" id="PTHR12951">
    <property type="entry name" value="RETINAL PROTEIN 4"/>
    <property type="match status" value="1"/>
</dbReference>
<evidence type="ECO:0000256" key="1">
    <source>
        <dbReference type="ARBA" id="ARBA00008102"/>
    </source>
</evidence>
<dbReference type="AlphaFoldDB" id="A0A673GZX2"/>
<dbReference type="SUPFAM" id="SSF81296">
    <property type="entry name" value="E set domains"/>
    <property type="match status" value="1"/>
</dbReference>
<keyword evidence="2" id="KW-0813">Transport</keyword>
<dbReference type="GO" id="GO:0000281">
    <property type="term" value="P:mitotic cytokinesis"/>
    <property type="evidence" value="ECO:0007669"/>
    <property type="project" value="TreeGrafter"/>
</dbReference>
<evidence type="ECO:0000313" key="7">
    <source>
        <dbReference type="Ensembl" id="ENSSRHP00000019047.1"/>
    </source>
</evidence>
<dbReference type="GO" id="GO:0007601">
    <property type="term" value="P:visual perception"/>
    <property type="evidence" value="ECO:0007669"/>
    <property type="project" value="TreeGrafter"/>
</dbReference>
<reference evidence="7" key="1">
    <citation type="submission" date="2025-08" db="UniProtKB">
        <authorList>
            <consortium name="Ensembl"/>
        </authorList>
    </citation>
    <scope>IDENTIFICATION</scope>
</reference>
<dbReference type="GO" id="GO:2001287">
    <property type="term" value="P:negative regulation of caveolin-mediated endocytosis"/>
    <property type="evidence" value="ECO:0007669"/>
    <property type="project" value="TreeGrafter"/>
</dbReference>
<dbReference type="Ensembl" id="ENSSRHT00000019656.1">
    <property type="protein sequence ID" value="ENSSRHP00000019047.1"/>
    <property type="gene ID" value="ENSSRHG00000010305.1"/>
</dbReference>